<comment type="similarity">
    <text evidence="7 8">Belongs to the PINc/VapC protein family.</text>
</comment>
<gene>
    <name evidence="8" type="primary">vapC</name>
    <name evidence="10" type="ORF">CKO31_24915</name>
</gene>
<keyword evidence="4 8" id="KW-0479">Metal-binding</keyword>
<dbReference type="InterPro" id="IPR002716">
    <property type="entry name" value="PIN_dom"/>
</dbReference>
<keyword evidence="2 8" id="KW-1277">Toxin-antitoxin system</keyword>
<evidence type="ECO:0000256" key="2">
    <source>
        <dbReference type="ARBA" id="ARBA00022649"/>
    </source>
</evidence>
<dbReference type="SUPFAM" id="SSF88723">
    <property type="entry name" value="PIN domain-like"/>
    <property type="match status" value="1"/>
</dbReference>
<protein>
    <recommendedName>
        <fullName evidence="8">Ribonuclease VapC</fullName>
        <shortName evidence="8">RNase VapC</shortName>
        <ecNumber evidence="8">3.1.-.-</ecNumber>
    </recommendedName>
    <alternativeName>
        <fullName evidence="8">Toxin VapC</fullName>
    </alternativeName>
</protein>
<comment type="function">
    <text evidence="8">Toxic component of a toxin-antitoxin (TA) system. An RNase.</text>
</comment>
<organism evidence="10 11">
    <name type="scientific">Thiohalocapsa halophila</name>
    <dbReference type="NCBI Taxonomy" id="69359"/>
    <lineage>
        <taxon>Bacteria</taxon>
        <taxon>Pseudomonadati</taxon>
        <taxon>Pseudomonadota</taxon>
        <taxon>Gammaproteobacteria</taxon>
        <taxon>Chromatiales</taxon>
        <taxon>Chromatiaceae</taxon>
        <taxon>Thiohalocapsa</taxon>
    </lineage>
</organism>
<evidence type="ECO:0000256" key="1">
    <source>
        <dbReference type="ARBA" id="ARBA00001946"/>
    </source>
</evidence>
<reference evidence="10 11" key="1">
    <citation type="journal article" date="2020" name="Microorganisms">
        <title>Osmotic Adaptation and Compatible Solute Biosynthesis of Phototrophic Bacteria as Revealed from Genome Analyses.</title>
        <authorList>
            <person name="Imhoff J.F."/>
            <person name="Rahn T."/>
            <person name="Kunzel S."/>
            <person name="Keller A."/>
            <person name="Neulinger S.C."/>
        </authorList>
    </citation>
    <scope>NUCLEOTIDE SEQUENCE [LARGE SCALE GENOMIC DNA]</scope>
    <source>
        <strain evidence="10 11">DSM 6210</strain>
    </source>
</reference>
<evidence type="ECO:0000313" key="11">
    <source>
        <dbReference type="Proteomes" id="UP000748752"/>
    </source>
</evidence>
<evidence type="ECO:0000256" key="4">
    <source>
        <dbReference type="ARBA" id="ARBA00022723"/>
    </source>
</evidence>
<accession>A0ABS1CQD5</accession>
<keyword evidence="8" id="KW-0800">Toxin</keyword>
<keyword evidence="6 8" id="KW-0460">Magnesium</keyword>
<evidence type="ECO:0000256" key="7">
    <source>
        <dbReference type="ARBA" id="ARBA00038093"/>
    </source>
</evidence>
<evidence type="ECO:0000313" key="10">
    <source>
        <dbReference type="EMBL" id="MBK1633913.1"/>
    </source>
</evidence>
<evidence type="ECO:0000256" key="3">
    <source>
        <dbReference type="ARBA" id="ARBA00022722"/>
    </source>
</evidence>
<dbReference type="EMBL" id="NRRV01000143">
    <property type="protein sequence ID" value="MBK1633913.1"/>
    <property type="molecule type" value="Genomic_DNA"/>
</dbReference>
<proteinExistence type="inferred from homology"/>
<dbReference type="CDD" id="cd09881">
    <property type="entry name" value="PIN_VapC4-5_FitB-like"/>
    <property type="match status" value="1"/>
</dbReference>
<feature type="domain" description="PIN" evidence="9">
    <location>
        <begin position="4"/>
        <end position="126"/>
    </location>
</feature>
<dbReference type="Pfam" id="PF01850">
    <property type="entry name" value="PIN"/>
    <property type="match status" value="1"/>
</dbReference>
<dbReference type="InterPro" id="IPR029060">
    <property type="entry name" value="PIN-like_dom_sf"/>
</dbReference>
<dbReference type="HAMAP" id="MF_00265">
    <property type="entry name" value="VapC_Nob1"/>
    <property type="match status" value="1"/>
</dbReference>
<keyword evidence="5 8" id="KW-0378">Hydrolase</keyword>
<keyword evidence="3 8" id="KW-0540">Nuclease</keyword>
<dbReference type="RefSeq" id="WP_200243511.1">
    <property type="nucleotide sequence ID" value="NZ_NRRV01000143.1"/>
</dbReference>
<keyword evidence="11" id="KW-1185">Reference proteome</keyword>
<feature type="binding site" evidence="8">
    <location>
        <position position="99"/>
    </location>
    <ligand>
        <name>Mg(2+)</name>
        <dbReference type="ChEBI" id="CHEBI:18420"/>
    </ligand>
</feature>
<dbReference type="InterPro" id="IPR022907">
    <property type="entry name" value="VapC_family"/>
</dbReference>
<evidence type="ECO:0000259" key="9">
    <source>
        <dbReference type="Pfam" id="PF01850"/>
    </source>
</evidence>
<name>A0ABS1CQD5_9GAMM</name>
<evidence type="ECO:0000256" key="6">
    <source>
        <dbReference type="ARBA" id="ARBA00022842"/>
    </source>
</evidence>
<comment type="caution">
    <text evidence="10">The sequence shown here is derived from an EMBL/GenBank/DDBJ whole genome shotgun (WGS) entry which is preliminary data.</text>
</comment>
<evidence type="ECO:0000256" key="8">
    <source>
        <dbReference type="HAMAP-Rule" id="MF_00265"/>
    </source>
</evidence>
<comment type="cofactor">
    <cofactor evidence="1 8">
        <name>Mg(2+)</name>
        <dbReference type="ChEBI" id="CHEBI:18420"/>
    </cofactor>
</comment>
<sequence>MRWMLDTNTASYVIRCRPPGVKRRFDAVGHGNLAISVVVLAELLYGAEQHPTHGDDIRADIDDFRRRFAVLHWSETAAAHYAQIRAQLRKAGTPIGNIDLLIAAHARAEGAVLVTTNLGEFRRVDGLTLEDWLEAPDVLTW</sequence>
<dbReference type="PANTHER" id="PTHR33653:SF1">
    <property type="entry name" value="RIBONUCLEASE VAPC2"/>
    <property type="match status" value="1"/>
</dbReference>
<dbReference type="InterPro" id="IPR050556">
    <property type="entry name" value="Type_II_TA_system_RNase"/>
</dbReference>
<feature type="binding site" evidence="8">
    <location>
        <position position="6"/>
    </location>
    <ligand>
        <name>Mg(2+)</name>
        <dbReference type="ChEBI" id="CHEBI:18420"/>
    </ligand>
</feature>
<evidence type="ECO:0000256" key="5">
    <source>
        <dbReference type="ARBA" id="ARBA00022801"/>
    </source>
</evidence>
<dbReference type="Proteomes" id="UP000748752">
    <property type="component" value="Unassembled WGS sequence"/>
</dbReference>
<dbReference type="Gene3D" id="3.40.50.1010">
    <property type="entry name" value="5'-nuclease"/>
    <property type="match status" value="1"/>
</dbReference>
<dbReference type="EC" id="3.1.-.-" evidence="8"/>
<dbReference type="PANTHER" id="PTHR33653">
    <property type="entry name" value="RIBONUCLEASE VAPC2"/>
    <property type="match status" value="1"/>
</dbReference>